<reference evidence="1 2" key="1">
    <citation type="journal article" date="2019" name="Sci. Rep.">
        <title>A high-quality genome of Eragrostis curvula grass provides insights into Poaceae evolution and supports new strategies to enhance forage quality.</title>
        <authorList>
            <person name="Carballo J."/>
            <person name="Santos B.A.C.M."/>
            <person name="Zappacosta D."/>
            <person name="Garbus I."/>
            <person name="Selva J.P."/>
            <person name="Gallo C.A."/>
            <person name="Diaz A."/>
            <person name="Albertini E."/>
            <person name="Caccamo M."/>
            <person name="Echenique V."/>
        </authorList>
    </citation>
    <scope>NUCLEOTIDE SEQUENCE [LARGE SCALE GENOMIC DNA]</scope>
    <source>
        <strain evidence="2">cv. Victoria</strain>
        <tissue evidence="1">Leaf</tissue>
    </source>
</reference>
<organism evidence="1 2">
    <name type="scientific">Eragrostis curvula</name>
    <name type="common">weeping love grass</name>
    <dbReference type="NCBI Taxonomy" id="38414"/>
    <lineage>
        <taxon>Eukaryota</taxon>
        <taxon>Viridiplantae</taxon>
        <taxon>Streptophyta</taxon>
        <taxon>Embryophyta</taxon>
        <taxon>Tracheophyta</taxon>
        <taxon>Spermatophyta</taxon>
        <taxon>Magnoliopsida</taxon>
        <taxon>Liliopsida</taxon>
        <taxon>Poales</taxon>
        <taxon>Poaceae</taxon>
        <taxon>PACMAD clade</taxon>
        <taxon>Chloridoideae</taxon>
        <taxon>Eragrostideae</taxon>
        <taxon>Eragrostidinae</taxon>
        <taxon>Eragrostis</taxon>
    </lineage>
</organism>
<dbReference type="Gramene" id="TVU03850">
    <property type="protein sequence ID" value="TVU03850"/>
    <property type="gene ID" value="EJB05_50588"/>
</dbReference>
<name>A0A5J9SXV5_9POAL</name>
<proteinExistence type="predicted"/>
<dbReference type="Proteomes" id="UP000324897">
    <property type="component" value="Unassembled WGS sequence"/>
</dbReference>
<dbReference type="EMBL" id="RWGY01000137">
    <property type="protein sequence ID" value="TVU03850.1"/>
    <property type="molecule type" value="Genomic_DNA"/>
</dbReference>
<evidence type="ECO:0000313" key="2">
    <source>
        <dbReference type="Proteomes" id="UP000324897"/>
    </source>
</evidence>
<sequence>MSFAHRAMGVMVAPCIWAGVPSSSPRSLRLFAFILPPRLIRNLSSVPQICAGSCIGFDVQLTEPCNKQIISARSFGRFLKKMGTKGTSVIGKIHDRRHNLHLQT</sequence>
<dbReference type="AlphaFoldDB" id="A0A5J9SXV5"/>
<gene>
    <name evidence="1" type="ORF">EJB05_50588</name>
</gene>
<evidence type="ECO:0000313" key="1">
    <source>
        <dbReference type="EMBL" id="TVU03850.1"/>
    </source>
</evidence>
<comment type="caution">
    <text evidence="1">The sequence shown here is derived from an EMBL/GenBank/DDBJ whole genome shotgun (WGS) entry which is preliminary data.</text>
</comment>
<accession>A0A5J9SXV5</accession>
<keyword evidence="2" id="KW-1185">Reference proteome</keyword>
<protein>
    <submittedName>
        <fullName evidence="1">Uncharacterized protein</fullName>
    </submittedName>
</protein>